<keyword evidence="3" id="KW-1185">Reference proteome</keyword>
<protein>
    <submittedName>
        <fullName evidence="2">Uncharacterized protein</fullName>
    </submittedName>
</protein>
<proteinExistence type="predicted"/>
<gene>
    <name evidence="2" type="ORF">GCM10020367_59380</name>
</gene>
<feature type="region of interest" description="Disordered" evidence="1">
    <location>
        <begin position="16"/>
        <end position="83"/>
    </location>
</feature>
<accession>A0ABP6SJT3</accession>
<evidence type="ECO:0000313" key="3">
    <source>
        <dbReference type="Proteomes" id="UP001499990"/>
    </source>
</evidence>
<dbReference type="Proteomes" id="UP001499990">
    <property type="component" value="Unassembled WGS sequence"/>
</dbReference>
<comment type="caution">
    <text evidence="2">The sequence shown here is derived from an EMBL/GenBank/DDBJ whole genome shotgun (WGS) entry which is preliminary data.</text>
</comment>
<dbReference type="EMBL" id="BAAAYL010000001">
    <property type="protein sequence ID" value="GAA3378720.1"/>
    <property type="molecule type" value="Genomic_DNA"/>
</dbReference>
<reference evidence="3" key="1">
    <citation type="journal article" date="2019" name="Int. J. Syst. Evol. Microbiol.">
        <title>The Global Catalogue of Microorganisms (GCM) 10K type strain sequencing project: providing services to taxonomists for standard genome sequencing and annotation.</title>
        <authorList>
            <consortium name="The Broad Institute Genomics Platform"/>
            <consortium name="The Broad Institute Genome Sequencing Center for Infectious Disease"/>
            <person name="Wu L."/>
            <person name="Ma J."/>
        </authorList>
    </citation>
    <scope>NUCLEOTIDE SEQUENCE [LARGE SCALE GENOMIC DNA]</scope>
    <source>
        <strain evidence="3">JCM 9651</strain>
    </source>
</reference>
<sequence length="83" mass="8781">MCSHRTPRCWWRPYGKCTGGRPDGPERPPGAEPRAVSARRRVPDGPVAFREGQPAGEAASSDAMGAGTVPALILTPATVRATR</sequence>
<evidence type="ECO:0000256" key="1">
    <source>
        <dbReference type="SAM" id="MobiDB-lite"/>
    </source>
</evidence>
<evidence type="ECO:0000313" key="2">
    <source>
        <dbReference type="EMBL" id="GAA3378720.1"/>
    </source>
</evidence>
<organism evidence="2 3">
    <name type="scientific">Streptomyces sannanensis</name>
    <dbReference type="NCBI Taxonomy" id="285536"/>
    <lineage>
        <taxon>Bacteria</taxon>
        <taxon>Bacillati</taxon>
        <taxon>Actinomycetota</taxon>
        <taxon>Actinomycetes</taxon>
        <taxon>Kitasatosporales</taxon>
        <taxon>Streptomycetaceae</taxon>
        <taxon>Streptomyces</taxon>
    </lineage>
</organism>
<name>A0ABP6SJT3_9ACTN</name>